<protein>
    <submittedName>
        <fullName evidence="1">Uncharacterized protein</fullName>
    </submittedName>
</protein>
<accession>A0A1I5EDX1</accession>
<reference evidence="2" key="1">
    <citation type="submission" date="2016-10" db="EMBL/GenBank/DDBJ databases">
        <authorList>
            <person name="Varghese N."/>
            <person name="Submissions S."/>
        </authorList>
    </citation>
    <scope>NUCLEOTIDE SEQUENCE [LARGE SCALE GENOMIC DNA]</scope>
    <source>
        <strain evidence="2">OV426</strain>
    </source>
</reference>
<name>A0A1I5EDX1_9GAMM</name>
<dbReference type="EMBL" id="FOVG01000003">
    <property type="protein sequence ID" value="SFO09722.1"/>
    <property type="molecule type" value="Genomic_DNA"/>
</dbReference>
<proteinExistence type="predicted"/>
<dbReference type="AlphaFoldDB" id="A0A1I5EDX1"/>
<dbReference type="Proteomes" id="UP000198968">
    <property type="component" value="Unassembled WGS sequence"/>
</dbReference>
<organism evidence="1 2">
    <name type="scientific">Candidatus Pantoea varia</name>
    <dbReference type="NCBI Taxonomy" id="1881036"/>
    <lineage>
        <taxon>Bacteria</taxon>
        <taxon>Pseudomonadati</taxon>
        <taxon>Pseudomonadota</taxon>
        <taxon>Gammaproteobacteria</taxon>
        <taxon>Enterobacterales</taxon>
        <taxon>Erwiniaceae</taxon>
        <taxon>Pantoea</taxon>
    </lineage>
</organism>
<gene>
    <name evidence="1" type="ORF">SAMN05428971_2894</name>
</gene>
<sequence>MEKACIYPNDIRSVMSSISLQNLYRSTHENTASIWAENAGTGEIKQGNYYDPVRLALASGIQPLVSFDVSRLMGELQQLTKDDQLADVLPTEGFHFTFLPLTPPLFNENEPLPEKMEELTKIWAGFDAKRIVIRDLRLVALPSQLLLAGIPDSPAIAMRQSFCEQILDSRWKDELQLSHSGSPLPAPFWHSTLLRYGADFLPASVRQFIIERQAVNFGDVAGELKLARVNYNWTMCYPLE</sequence>
<evidence type="ECO:0000313" key="1">
    <source>
        <dbReference type="EMBL" id="SFO09722.1"/>
    </source>
</evidence>
<keyword evidence="2" id="KW-1185">Reference proteome</keyword>
<evidence type="ECO:0000313" key="2">
    <source>
        <dbReference type="Proteomes" id="UP000198968"/>
    </source>
</evidence>